<reference evidence="1" key="1">
    <citation type="journal article" date="2015" name="Nature">
        <title>Complex archaea that bridge the gap between prokaryotes and eukaryotes.</title>
        <authorList>
            <person name="Spang A."/>
            <person name="Saw J.H."/>
            <person name="Jorgensen S.L."/>
            <person name="Zaremba-Niedzwiedzka K."/>
            <person name="Martijn J."/>
            <person name="Lind A.E."/>
            <person name="van Eijk R."/>
            <person name="Schleper C."/>
            <person name="Guy L."/>
            <person name="Ettema T.J."/>
        </authorList>
    </citation>
    <scope>NUCLEOTIDE SEQUENCE</scope>
</reference>
<dbReference type="AlphaFoldDB" id="A0A0F9R5I8"/>
<evidence type="ECO:0000313" key="1">
    <source>
        <dbReference type="EMBL" id="KKN51815.1"/>
    </source>
</evidence>
<sequence length="96" mass="11319">MNEILKRIDQEIISAKELEQKEPSNTMYSSLITKLQEKRVNLMLKQVRIKFRIFGKRATTRTKCSICKKYSSIVIFKRDLDNNCLKLCTECWSGNK</sequence>
<dbReference type="EMBL" id="LAZR01001048">
    <property type="protein sequence ID" value="KKN51815.1"/>
    <property type="molecule type" value="Genomic_DNA"/>
</dbReference>
<proteinExistence type="predicted"/>
<protein>
    <submittedName>
        <fullName evidence="1">Uncharacterized protein</fullName>
    </submittedName>
</protein>
<organism evidence="1">
    <name type="scientific">marine sediment metagenome</name>
    <dbReference type="NCBI Taxonomy" id="412755"/>
    <lineage>
        <taxon>unclassified sequences</taxon>
        <taxon>metagenomes</taxon>
        <taxon>ecological metagenomes</taxon>
    </lineage>
</organism>
<accession>A0A0F9R5I8</accession>
<name>A0A0F9R5I8_9ZZZZ</name>
<comment type="caution">
    <text evidence="1">The sequence shown here is derived from an EMBL/GenBank/DDBJ whole genome shotgun (WGS) entry which is preliminary data.</text>
</comment>
<gene>
    <name evidence="1" type="ORF">LCGC14_0619150</name>
</gene>